<organism evidence="1 2">
    <name type="scientific">Kibdelosporangium aridum</name>
    <dbReference type="NCBI Taxonomy" id="2030"/>
    <lineage>
        <taxon>Bacteria</taxon>
        <taxon>Bacillati</taxon>
        <taxon>Actinomycetota</taxon>
        <taxon>Actinomycetes</taxon>
        <taxon>Pseudonocardiales</taxon>
        <taxon>Pseudonocardiaceae</taxon>
        <taxon>Kibdelosporangium</taxon>
    </lineage>
</organism>
<gene>
    <name evidence="1" type="ORF">SAMN05661093_04827</name>
</gene>
<evidence type="ECO:0000313" key="2">
    <source>
        <dbReference type="Proteomes" id="UP000192674"/>
    </source>
</evidence>
<dbReference type="GO" id="GO:0000166">
    <property type="term" value="F:nucleotide binding"/>
    <property type="evidence" value="ECO:0007669"/>
    <property type="project" value="InterPro"/>
</dbReference>
<dbReference type="RefSeq" id="WP_235038785.1">
    <property type="nucleotide sequence ID" value="NZ_FWXV01000003.1"/>
</dbReference>
<accession>A0A1W2EPT0</accession>
<name>A0A1W2EPT0_KIBAR</name>
<reference evidence="1 2" key="1">
    <citation type="submission" date="2017-04" db="EMBL/GenBank/DDBJ databases">
        <authorList>
            <person name="Afonso C.L."/>
            <person name="Miller P.J."/>
            <person name="Scott M.A."/>
            <person name="Spackman E."/>
            <person name="Goraichik I."/>
            <person name="Dimitrov K.M."/>
            <person name="Suarez D.L."/>
            <person name="Swayne D.E."/>
        </authorList>
    </citation>
    <scope>NUCLEOTIDE SEQUENCE [LARGE SCALE GENOMIC DNA]</scope>
    <source>
        <strain evidence="1 2">DSM 43828</strain>
    </source>
</reference>
<dbReference type="InterPro" id="IPR010995">
    <property type="entry name" value="DNA_repair_Rad51/TF_NusA_a-hlx"/>
</dbReference>
<dbReference type="Proteomes" id="UP000192674">
    <property type="component" value="Unassembled WGS sequence"/>
</dbReference>
<sequence>MTEEHTTIEPHTGLETEFPHRIGKVAKRELALHGYTRYEQLAGITAKDLLAIHGVGKKAIEVLREELGGRGLAFADEP</sequence>
<evidence type="ECO:0008006" key="3">
    <source>
        <dbReference type="Google" id="ProtNLM"/>
    </source>
</evidence>
<proteinExistence type="predicted"/>
<dbReference type="SUPFAM" id="SSF47794">
    <property type="entry name" value="Rad51 N-terminal domain-like"/>
    <property type="match status" value="1"/>
</dbReference>
<dbReference type="AlphaFoldDB" id="A0A1W2EPT0"/>
<keyword evidence="2" id="KW-1185">Reference proteome</keyword>
<dbReference type="EMBL" id="FWXV01000003">
    <property type="protein sequence ID" value="SMD11675.1"/>
    <property type="molecule type" value="Genomic_DNA"/>
</dbReference>
<dbReference type="Gene3D" id="1.10.150.20">
    <property type="entry name" value="5' to 3' exonuclease, C-terminal subdomain"/>
    <property type="match status" value="1"/>
</dbReference>
<protein>
    <recommendedName>
        <fullName evidence="3">DNA-binding protein</fullName>
    </recommendedName>
</protein>
<evidence type="ECO:0000313" key="1">
    <source>
        <dbReference type="EMBL" id="SMD11675.1"/>
    </source>
</evidence>